<dbReference type="InterPro" id="IPR016181">
    <property type="entry name" value="Acyl_CoA_acyltransferase"/>
</dbReference>
<protein>
    <submittedName>
        <fullName evidence="4">Acetyltransferase</fullName>
    </submittedName>
</protein>
<evidence type="ECO:0000313" key="5">
    <source>
        <dbReference type="Proteomes" id="UP000623419"/>
    </source>
</evidence>
<dbReference type="Pfam" id="PF00583">
    <property type="entry name" value="Acetyltransf_1"/>
    <property type="match status" value="1"/>
</dbReference>
<gene>
    <name evidence="4" type="ORF">GCM10011521_15710</name>
</gene>
<dbReference type="RefSeq" id="WP_188662821.1">
    <property type="nucleotide sequence ID" value="NZ_BMKC01000001.1"/>
</dbReference>
<keyword evidence="5" id="KW-1185">Reference proteome</keyword>
<reference evidence="5" key="1">
    <citation type="journal article" date="2019" name="Int. J. Syst. Evol. Microbiol.">
        <title>The Global Catalogue of Microorganisms (GCM) 10K type strain sequencing project: providing services to taxonomists for standard genome sequencing and annotation.</title>
        <authorList>
            <consortium name="The Broad Institute Genomics Platform"/>
            <consortium name="The Broad Institute Genome Sequencing Center for Infectious Disease"/>
            <person name="Wu L."/>
            <person name="Ma J."/>
        </authorList>
    </citation>
    <scope>NUCLEOTIDE SEQUENCE [LARGE SCALE GENOMIC DNA]</scope>
    <source>
        <strain evidence="5">CGMCC 1.15905</strain>
    </source>
</reference>
<keyword evidence="1" id="KW-0808">Transferase</keyword>
<sequence>MSVPITIRRAEPGDFAAVQAIYAAPRAQAGTLQLPFPSLDLWRQRMQAVDPNAHLLLACAGDEVVGQLGLYVSANPRRRHVGDLGMGVRDDWQGRGAGGALLAAAIDLADRWLQLRRLELQVYADNAAGIALYARHGFVEEGRHRDFAFRDGAYVDALSLARVRN</sequence>
<dbReference type="PROSITE" id="PS51186">
    <property type="entry name" value="GNAT"/>
    <property type="match status" value="1"/>
</dbReference>
<name>A0ABQ1HIP2_9GAMM</name>
<proteinExistence type="predicted"/>
<feature type="domain" description="N-acetyltransferase" evidence="3">
    <location>
        <begin position="5"/>
        <end position="161"/>
    </location>
</feature>
<dbReference type="Proteomes" id="UP000623419">
    <property type="component" value="Unassembled WGS sequence"/>
</dbReference>
<dbReference type="Gene3D" id="3.40.630.30">
    <property type="match status" value="1"/>
</dbReference>
<evidence type="ECO:0000256" key="1">
    <source>
        <dbReference type="ARBA" id="ARBA00022679"/>
    </source>
</evidence>
<evidence type="ECO:0000256" key="2">
    <source>
        <dbReference type="ARBA" id="ARBA00023315"/>
    </source>
</evidence>
<dbReference type="PANTHER" id="PTHR43877">
    <property type="entry name" value="AMINOALKYLPHOSPHONATE N-ACETYLTRANSFERASE-RELATED-RELATED"/>
    <property type="match status" value="1"/>
</dbReference>
<keyword evidence="2" id="KW-0012">Acyltransferase</keyword>
<organism evidence="4 5">
    <name type="scientific">Arenimonas soli</name>
    <dbReference type="NCBI Taxonomy" id="2269504"/>
    <lineage>
        <taxon>Bacteria</taxon>
        <taxon>Pseudomonadati</taxon>
        <taxon>Pseudomonadota</taxon>
        <taxon>Gammaproteobacteria</taxon>
        <taxon>Lysobacterales</taxon>
        <taxon>Lysobacteraceae</taxon>
        <taxon>Arenimonas</taxon>
    </lineage>
</organism>
<accession>A0ABQ1HIP2</accession>
<evidence type="ECO:0000313" key="4">
    <source>
        <dbReference type="EMBL" id="GGA78210.1"/>
    </source>
</evidence>
<comment type="caution">
    <text evidence="4">The sequence shown here is derived from an EMBL/GenBank/DDBJ whole genome shotgun (WGS) entry which is preliminary data.</text>
</comment>
<dbReference type="InterPro" id="IPR050832">
    <property type="entry name" value="Bact_Acetyltransf"/>
</dbReference>
<dbReference type="EMBL" id="BMKC01000001">
    <property type="protein sequence ID" value="GGA78210.1"/>
    <property type="molecule type" value="Genomic_DNA"/>
</dbReference>
<dbReference type="SUPFAM" id="SSF55729">
    <property type="entry name" value="Acyl-CoA N-acyltransferases (Nat)"/>
    <property type="match status" value="1"/>
</dbReference>
<evidence type="ECO:0000259" key="3">
    <source>
        <dbReference type="PROSITE" id="PS51186"/>
    </source>
</evidence>
<dbReference type="InterPro" id="IPR000182">
    <property type="entry name" value="GNAT_dom"/>
</dbReference>